<dbReference type="AlphaFoldDB" id="A0A0E9LUI9"/>
<keyword evidence="3" id="KW-0808">Transferase</keyword>
<dbReference type="SUPFAM" id="SSF53756">
    <property type="entry name" value="UDP-Glycosyltransferase/glycogen phosphorylase"/>
    <property type="match status" value="1"/>
</dbReference>
<dbReference type="CDD" id="cd03801">
    <property type="entry name" value="GT4_PimA-like"/>
    <property type="match status" value="1"/>
</dbReference>
<dbReference type="RefSeq" id="WP_062122321.1">
    <property type="nucleotide sequence ID" value="NZ_BAZW01000003.1"/>
</dbReference>
<dbReference type="Gene3D" id="3.40.50.2000">
    <property type="entry name" value="Glycogen Phosphorylase B"/>
    <property type="match status" value="2"/>
</dbReference>
<dbReference type="Pfam" id="PF00534">
    <property type="entry name" value="Glycos_transf_1"/>
    <property type="match status" value="1"/>
</dbReference>
<comment type="caution">
    <text evidence="3">The sequence shown here is derived from an EMBL/GenBank/DDBJ whole genome shotgun (WGS) entry which is preliminary data.</text>
</comment>
<dbReference type="OrthoDB" id="9768685at2"/>
<dbReference type="Proteomes" id="UP000032900">
    <property type="component" value="Unassembled WGS sequence"/>
</dbReference>
<protein>
    <submittedName>
        <fullName evidence="3">Glycosyltransferase</fullName>
    </submittedName>
</protein>
<feature type="domain" description="Glycosyltransferase subfamily 4-like N-terminal" evidence="2">
    <location>
        <begin position="16"/>
        <end position="177"/>
    </location>
</feature>
<dbReference type="Pfam" id="PF13439">
    <property type="entry name" value="Glyco_transf_4"/>
    <property type="match status" value="1"/>
</dbReference>
<organism evidence="3 4">
    <name type="scientific">Geofilum rubicundum JCM 15548</name>
    <dbReference type="NCBI Taxonomy" id="1236989"/>
    <lineage>
        <taxon>Bacteria</taxon>
        <taxon>Pseudomonadati</taxon>
        <taxon>Bacteroidota</taxon>
        <taxon>Bacteroidia</taxon>
        <taxon>Marinilabiliales</taxon>
        <taxon>Marinilabiliaceae</taxon>
        <taxon>Geofilum</taxon>
    </lineage>
</organism>
<sequence length="380" mass="43328">MHICYLSYEYPLWGTGGIGSFIQTIGRGLVRMGHKVSVVGIGRKPYTEELNDEGVEIYRLPVTQYFRKAGFIENGWRIRKKLRALHGQVPIDVVEAPEALMFMLPKRTPYKKVVRMHGGHHFFAESENRSVEKWKGYLEKQSYQRADAFVAVSQFVKSHTGKYLSTEGRPMEIIRYPINGELFSQADLSKTIPHRLVFAGTVCEKKGIRQLLEALKLVIPRFPDVHLDVYGRDWFFPDKRSYVNYLKGAFPEEVLSHVTFHGAIGLSEIPSKYEVAELCVFPSHMETQGLVAPEAMFMGKPVLFSNTGPGPETIDHKRNGLLCNPHESLDIAEKIIYALEHPEEMQVMALQGQKDALEIFGLGPIIERNLRFYEKIQSND</sequence>
<gene>
    <name evidence="3" type="ORF">JCM15548_1626</name>
</gene>
<feature type="domain" description="Glycosyl transferase family 1" evidence="1">
    <location>
        <begin position="193"/>
        <end position="354"/>
    </location>
</feature>
<evidence type="ECO:0000259" key="1">
    <source>
        <dbReference type="Pfam" id="PF00534"/>
    </source>
</evidence>
<proteinExistence type="predicted"/>
<dbReference type="STRING" id="1236989.JCM15548_1626"/>
<keyword evidence="4" id="KW-1185">Reference proteome</keyword>
<dbReference type="GO" id="GO:0016757">
    <property type="term" value="F:glycosyltransferase activity"/>
    <property type="evidence" value="ECO:0007669"/>
    <property type="project" value="InterPro"/>
</dbReference>
<reference evidence="3 4" key="1">
    <citation type="journal article" date="2015" name="Microbes Environ.">
        <title>Distribution and evolution of nitrogen fixation genes in the phylum bacteroidetes.</title>
        <authorList>
            <person name="Inoue J."/>
            <person name="Oshima K."/>
            <person name="Suda W."/>
            <person name="Sakamoto M."/>
            <person name="Iino T."/>
            <person name="Noda S."/>
            <person name="Hongoh Y."/>
            <person name="Hattori M."/>
            <person name="Ohkuma M."/>
        </authorList>
    </citation>
    <scope>NUCLEOTIDE SEQUENCE [LARGE SCALE GENOMIC DNA]</scope>
    <source>
        <strain evidence="3">JCM 15548</strain>
    </source>
</reference>
<dbReference type="EMBL" id="BAZW01000003">
    <property type="protein sequence ID" value="GAO28520.1"/>
    <property type="molecule type" value="Genomic_DNA"/>
</dbReference>
<name>A0A0E9LUI9_9BACT</name>
<evidence type="ECO:0000313" key="3">
    <source>
        <dbReference type="EMBL" id="GAO28520.1"/>
    </source>
</evidence>
<evidence type="ECO:0000259" key="2">
    <source>
        <dbReference type="Pfam" id="PF13439"/>
    </source>
</evidence>
<evidence type="ECO:0000313" key="4">
    <source>
        <dbReference type="Proteomes" id="UP000032900"/>
    </source>
</evidence>
<accession>A0A0E9LUI9</accession>
<dbReference type="InterPro" id="IPR028098">
    <property type="entry name" value="Glyco_trans_4-like_N"/>
</dbReference>
<dbReference type="InterPro" id="IPR001296">
    <property type="entry name" value="Glyco_trans_1"/>
</dbReference>
<dbReference type="PANTHER" id="PTHR12526">
    <property type="entry name" value="GLYCOSYLTRANSFERASE"/>
    <property type="match status" value="1"/>
</dbReference>